<dbReference type="RefSeq" id="WP_198917794.1">
    <property type="nucleotide sequence ID" value="NZ_JAEKPD010000034.1"/>
</dbReference>
<sequence length="259" mass="27081">MTRTPHHRKLLAASLLALPIALSPLAAPPAHALFGLGGGFGGIVYDPTNHAENLLTAARALEQINNQIAQLQNEAQMLVNQARNLASLPHSSLAELQASVQRTQALLGEAQRIAYDVGEIESAFAGQYGTAAGTGRFDAMVGNARERWQTSVAGFEDALKVQAGVVGNIDGARAEMQALVSRSQGATGALQAAQTGNQLLALQSSQIADLTAAIAASNRAEALEAARAVSAEAQARENLDRFLDYGAGYSPTTVRMFGH</sequence>
<feature type="coiled-coil region" evidence="1">
    <location>
        <begin position="54"/>
        <end position="113"/>
    </location>
</feature>
<evidence type="ECO:0000313" key="3">
    <source>
        <dbReference type="EMBL" id="MBJ3764622.1"/>
    </source>
</evidence>
<proteinExistence type="predicted"/>
<evidence type="ECO:0000256" key="1">
    <source>
        <dbReference type="SAM" id="Coils"/>
    </source>
</evidence>
<organism evidence="3 4">
    <name type="scientific">Palleronia pontilimi</name>
    <dbReference type="NCBI Taxonomy" id="1964209"/>
    <lineage>
        <taxon>Bacteria</taxon>
        <taxon>Pseudomonadati</taxon>
        <taxon>Pseudomonadota</taxon>
        <taxon>Alphaproteobacteria</taxon>
        <taxon>Rhodobacterales</taxon>
        <taxon>Roseobacteraceae</taxon>
        <taxon>Palleronia</taxon>
    </lineage>
</organism>
<dbReference type="Proteomes" id="UP000642488">
    <property type="component" value="Unassembled WGS sequence"/>
</dbReference>
<name>A0A934IKH9_9RHOB</name>
<dbReference type="NCBIfam" id="TIGR02780">
    <property type="entry name" value="TrbJ_Ti"/>
    <property type="match status" value="1"/>
</dbReference>
<keyword evidence="4" id="KW-1185">Reference proteome</keyword>
<protein>
    <submittedName>
        <fullName evidence="3">P-type conjugative transfer protein TrbJ</fullName>
    </submittedName>
</protein>
<reference evidence="3" key="1">
    <citation type="submission" date="2020-12" db="EMBL/GenBank/DDBJ databases">
        <title>Bacterial taxonomy.</title>
        <authorList>
            <person name="Pan X."/>
        </authorList>
    </citation>
    <scope>NUCLEOTIDE SEQUENCE</scope>
    <source>
        <strain evidence="3">KCTC 52957</strain>
    </source>
</reference>
<gene>
    <name evidence="3" type="primary">trbJ</name>
    <name evidence="3" type="ORF">ILP92_17960</name>
</gene>
<dbReference type="EMBL" id="JAEKPD010000034">
    <property type="protein sequence ID" value="MBJ3764622.1"/>
    <property type="molecule type" value="Genomic_DNA"/>
</dbReference>
<dbReference type="InterPro" id="IPR014147">
    <property type="entry name" value="T4SS_TrbJ"/>
</dbReference>
<evidence type="ECO:0000256" key="2">
    <source>
        <dbReference type="SAM" id="SignalP"/>
    </source>
</evidence>
<accession>A0A934IKH9</accession>
<dbReference type="NCBIfam" id="NF010448">
    <property type="entry name" value="PRK13874.1"/>
    <property type="match status" value="1"/>
</dbReference>
<feature type="signal peptide" evidence="2">
    <location>
        <begin position="1"/>
        <end position="26"/>
    </location>
</feature>
<evidence type="ECO:0000313" key="4">
    <source>
        <dbReference type="Proteomes" id="UP000642488"/>
    </source>
</evidence>
<keyword evidence="1" id="KW-0175">Coiled coil</keyword>
<keyword evidence="2" id="KW-0732">Signal</keyword>
<comment type="caution">
    <text evidence="3">The sequence shown here is derived from an EMBL/GenBank/DDBJ whole genome shotgun (WGS) entry which is preliminary data.</text>
</comment>
<feature type="chain" id="PRO_5037313138" evidence="2">
    <location>
        <begin position="27"/>
        <end position="259"/>
    </location>
</feature>
<dbReference type="AlphaFoldDB" id="A0A934IKH9"/>